<keyword evidence="4" id="KW-0067">ATP-binding</keyword>
<dbReference type="GO" id="GO:0015631">
    <property type="term" value="F:tubulin binding"/>
    <property type="evidence" value="ECO:0007669"/>
    <property type="project" value="TreeGrafter"/>
</dbReference>
<protein>
    <recommendedName>
        <fullName evidence="5">Tubulin--tyrosine ligase-like protein 9</fullName>
    </recommendedName>
</protein>
<reference evidence="7 8" key="1">
    <citation type="submission" date="2024-03" db="EMBL/GenBank/DDBJ databases">
        <title>The Acrasis kona genome and developmental transcriptomes reveal deep origins of eukaryotic multicellular pathways.</title>
        <authorList>
            <person name="Sheikh S."/>
            <person name="Fu C.-J."/>
            <person name="Brown M.W."/>
            <person name="Baldauf S.L."/>
        </authorList>
    </citation>
    <scope>NUCLEOTIDE SEQUENCE [LARGE SCALE GENOMIC DNA]</scope>
    <source>
        <strain evidence="7 8">ATCC MYA-3509</strain>
    </source>
</reference>
<evidence type="ECO:0000256" key="1">
    <source>
        <dbReference type="ARBA" id="ARBA00006820"/>
    </source>
</evidence>
<accession>A0AAW2ZI22</accession>
<feature type="region of interest" description="Disordered" evidence="6">
    <location>
        <begin position="436"/>
        <end position="457"/>
    </location>
</feature>
<dbReference type="Pfam" id="PF03133">
    <property type="entry name" value="TTL"/>
    <property type="match status" value="1"/>
</dbReference>
<evidence type="ECO:0000256" key="2">
    <source>
        <dbReference type="ARBA" id="ARBA00022598"/>
    </source>
</evidence>
<evidence type="ECO:0000256" key="6">
    <source>
        <dbReference type="SAM" id="MobiDB-lite"/>
    </source>
</evidence>
<evidence type="ECO:0000313" key="7">
    <source>
        <dbReference type="EMBL" id="KAL0489461.1"/>
    </source>
</evidence>
<name>A0AAW2ZI22_9EUKA</name>
<evidence type="ECO:0000256" key="4">
    <source>
        <dbReference type="ARBA" id="ARBA00022840"/>
    </source>
</evidence>
<feature type="compositionally biased region" description="Low complexity" evidence="6">
    <location>
        <begin position="442"/>
        <end position="457"/>
    </location>
</feature>
<dbReference type="AlphaFoldDB" id="A0AAW2ZI22"/>
<dbReference type="EMBL" id="JAOPGA020001558">
    <property type="protein sequence ID" value="KAL0489461.1"/>
    <property type="molecule type" value="Genomic_DNA"/>
</dbReference>
<dbReference type="GO" id="GO:0005524">
    <property type="term" value="F:ATP binding"/>
    <property type="evidence" value="ECO:0007669"/>
    <property type="project" value="UniProtKB-KW"/>
</dbReference>
<dbReference type="PANTHER" id="PTHR12241:SF39">
    <property type="entry name" value="TUBULIN POLYGLUTAMYLASE TTLL9-RELATED"/>
    <property type="match status" value="1"/>
</dbReference>
<sequence>MFIVFIYNIKLAALDEQKVGTSFVYWISLIRKVPSTPQLGTPARPIRFRTGLHNTLFDVLKDRGYKFTDSELDWDLHWADVGWVKETLDHLHLEEYQRINHFRNHYELTRKDLLVKNLKRMKKILEKEEKYDDAKRYNFSPTSYVLPQEYGLFTEEYKRTGGVYIMKPIGKSQGKGIFLFNKLSQISEWKKEFRYRSTDQQAPETYIAQKYVENPYLVGGKKFDLRIYVLVTSYNPLTVYLYRTGFARFSQFRFSMDLKGIDNNFVHLTNVAIQKTTQEYHDNVVKSGIGCKWDLRRLKLFMCSKHGVEAVDTCFTGIQELCLRSLLAVQRVIIQDKHCFEMYGYDILIDDELKPWLLEVNASPSLTADTPEDYQMKHALLDDVFTIIDMEKRLTGTEDHIGGWDIICRGKVDFQNMKPSLLGAFNEREKNLAQLRKKRKASSVTTSAANSNQTKAK</sequence>
<dbReference type="PROSITE" id="PS51221">
    <property type="entry name" value="TTL"/>
    <property type="match status" value="1"/>
</dbReference>
<dbReference type="PANTHER" id="PTHR12241">
    <property type="entry name" value="TUBULIN POLYGLUTAMYLASE"/>
    <property type="match status" value="1"/>
</dbReference>
<dbReference type="GO" id="GO:0000226">
    <property type="term" value="P:microtubule cytoskeleton organization"/>
    <property type="evidence" value="ECO:0007669"/>
    <property type="project" value="TreeGrafter"/>
</dbReference>
<dbReference type="GO" id="GO:0036064">
    <property type="term" value="C:ciliary basal body"/>
    <property type="evidence" value="ECO:0007669"/>
    <property type="project" value="TreeGrafter"/>
</dbReference>
<evidence type="ECO:0000256" key="3">
    <source>
        <dbReference type="ARBA" id="ARBA00022741"/>
    </source>
</evidence>
<keyword evidence="8" id="KW-1185">Reference proteome</keyword>
<dbReference type="InterPro" id="IPR004344">
    <property type="entry name" value="TTL/TTLL_fam"/>
</dbReference>
<gene>
    <name evidence="7" type="ORF">AKO1_009159</name>
</gene>
<dbReference type="Gene3D" id="3.30.470.20">
    <property type="entry name" value="ATP-grasp fold, B domain"/>
    <property type="match status" value="1"/>
</dbReference>
<organism evidence="7 8">
    <name type="scientific">Acrasis kona</name>
    <dbReference type="NCBI Taxonomy" id="1008807"/>
    <lineage>
        <taxon>Eukaryota</taxon>
        <taxon>Discoba</taxon>
        <taxon>Heterolobosea</taxon>
        <taxon>Tetramitia</taxon>
        <taxon>Eutetramitia</taxon>
        <taxon>Acrasidae</taxon>
        <taxon>Acrasis</taxon>
    </lineage>
</organism>
<keyword evidence="3" id="KW-0547">Nucleotide-binding</keyword>
<proteinExistence type="inferred from homology"/>
<comment type="similarity">
    <text evidence="1">Belongs to the tubulin--tyrosine ligase family.</text>
</comment>
<comment type="caution">
    <text evidence="7">The sequence shown here is derived from an EMBL/GenBank/DDBJ whole genome shotgun (WGS) entry which is preliminary data.</text>
</comment>
<dbReference type="Proteomes" id="UP001431209">
    <property type="component" value="Unassembled WGS sequence"/>
</dbReference>
<dbReference type="SUPFAM" id="SSF56059">
    <property type="entry name" value="Glutathione synthetase ATP-binding domain-like"/>
    <property type="match status" value="1"/>
</dbReference>
<evidence type="ECO:0000256" key="5">
    <source>
        <dbReference type="ARBA" id="ARBA00030445"/>
    </source>
</evidence>
<keyword evidence="2" id="KW-0436">Ligase</keyword>
<evidence type="ECO:0000313" key="8">
    <source>
        <dbReference type="Proteomes" id="UP001431209"/>
    </source>
</evidence>
<dbReference type="GO" id="GO:0070740">
    <property type="term" value="F:tubulin-glutamic acid ligase activity"/>
    <property type="evidence" value="ECO:0007669"/>
    <property type="project" value="TreeGrafter"/>
</dbReference>